<reference evidence="2 3" key="1">
    <citation type="submission" date="2024-09" db="EMBL/GenBank/DDBJ databases">
        <authorList>
            <person name="Sun Q."/>
            <person name="Mori K."/>
        </authorList>
    </citation>
    <scope>NUCLEOTIDE SEQUENCE [LARGE SCALE GENOMIC DNA]</scope>
    <source>
        <strain evidence="2 3">CCM 7415</strain>
    </source>
</reference>
<feature type="transmembrane region" description="Helical" evidence="1">
    <location>
        <begin position="47"/>
        <end position="65"/>
    </location>
</feature>
<name>A0ABV6G4L6_9GAMM</name>
<accession>A0ABV6G4L6</accession>
<keyword evidence="1" id="KW-1133">Transmembrane helix</keyword>
<evidence type="ECO:0000313" key="3">
    <source>
        <dbReference type="Proteomes" id="UP001589814"/>
    </source>
</evidence>
<dbReference type="RefSeq" id="WP_019951035.1">
    <property type="nucleotide sequence ID" value="NZ_JBHLVX010000045.1"/>
</dbReference>
<dbReference type="EMBL" id="JBHLVX010000045">
    <property type="protein sequence ID" value="MFC0268605.1"/>
    <property type="molecule type" value="Genomic_DNA"/>
</dbReference>
<keyword evidence="3" id="KW-1185">Reference proteome</keyword>
<evidence type="ECO:0000256" key="1">
    <source>
        <dbReference type="SAM" id="Phobius"/>
    </source>
</evidence>
<proteinExistence type="predicted"/>
<sequence length="87" mass="9374">MKTSFLLPLSVRNRVLLALFVVVILAGIWPAIGLVNSAALVLGVPLLAAWSCLIPLACTALMLLANRLNPLSERMTERAERAGEPRP</sequence>
<organism evidence="2 3">
    <name type="scientific">Kushneria aurantia</name>
    <dbReference type="NCBI Taxonomy" id="504092"/>
    <lineage>
        <taxon>Bacteria</taxon>
        <taxon>Pseudomonadati</taxon>
        <taxon>Pseudomonadota</taxon>
        <taxon>Gammaproteobacteria</taxon>
        <taxon>Oceanospirillales</taxon>
        <taxon>Halomonadaceae</taxon>
        <taxon>Kushneria</taxon>
    </lineage>
</organism>
<keyword evidence="1" id="KW-0472">Membrane</keyword>
<protein>
    <recommendedName>
        <fullName evidence="4">DUF2798 domain-containing protein</fullName>
    </recommendedName>
</protein>
<evidence type="ECO:0000313" key="2">
    <source>
        <dbReference type="EMBL" id="MFC0268605.1"/>
    </source>
</evidence>
<comment type="caution">
    <text evidence="2">The sequence shown here is derived from an EMBL/GenBank/DDBJ whole genome shotgun (WGS) entry which is preliminary data.</text>
</comment>
<gene>
    <name evidence="2" type="ORF">ACFFHW_11545</name>
</gene>
<dbReference type="Proteomes" id="UP001589814">
    <property type="component" value="Unassembled WGS sequence"/>
</dbReference>
<keyword evidence="1" id="KW-0812">Transmembrane</keyword>
<evidence type="ECO:0008006" key="4">
    <source>
        <dbReference type="Google" id="ProtNLM"/>
    </source>
</evidence>